<evidence type="ECO:0000256" key="7">
    <source>
        <dbReference type="RuleBase" id="RU367016"/>
    </source>
</evidence>
<organism evidence="9 10">
    <name type="scientific">Candidatus Taylorbacteria bacterium RIFCSPHIGHO2_01_FULL_51_15</name>
    <dbReference type="NCBI Taxonomy" id="1802304"/>
    <lineage>
        <taxon>Bacteria</taxon>
        <taxon>Candidatus Tayloriibacteriota</taxon>
    </lineage>
</organism>
<evidence type="ECO:0000256" key="5">
    <source>
        <dbReference type="ARBA" id="ARBA00022989"/>
    </source>
</evidence>
<feature type="transmembrane region" description="Helical" evidence="7">
    <location>
        <begin position="147"/>
        <end position="168"/>
    </location>
</feature>
<dbReference type="PANTHER" id="PTHR30353:SF0">
    <property type="entry name" value="TRANSMEMBRANE PROTEIN"/>
    <property type="match status" value="1"/>
</dbReference>
<evidence type="ECO:0000259" key="8">
    <source>
        <dbReference type="Pfam" id="PF09335"/>
    </source>
</evidence>
<accession>A0A1G2MAK3</accession>
<feature type="domain" description="VTT" evidence="8">
    <location>
        <begin position="37"/>
        <end position="161"/>
    </location>
</feature>
<keyword evidence="4 7" id="KW-0812">Transmembrane</keyword>
<gene>
    <name evidence="9" type="ORF">A2849_01970</name>
</gene>
<dbReference type="Proteomes" id="UP000178121">
    <property type="component" value="Unassembled WGS sequence"/>
</dbReference>
<dbReference type="InterPro" id="IPR032818">
    <property type="entry name" value="DedA-like"/>
</dbReference>
<dbReference type="InterPro" id="IPR032816">
    <property type="entry name" value="VTT_dom"/>
</dbReference>
<comment type="subcellular location">
    <subcellularLocation>
        <location evidence="1 7">Cell membrane</location>
        <topology evidence="1 7">Multi-pass membrane protein</topology>
    </subcellularLocation>
</comment>
<evidence type="ECO:0000313" key="10">
    <source>
        <dbReference type="Proteomes" id="UP000178121"/>
    </source>
</evidence>
<evidence type="ECO:0000256" key="1">
    <source>
        <dbReference type="ARBA" id="ARBA00004651"/>
    </source>
</evidence>
<name>A0A1G2MAK3_9BACT</name>
<keyword evidence="6 7" id="KW-0472">Membrane</keyword>
<feature type="transmembrane region" description="Helical" evidence="7">
    <location>
        <begin position="57"/>
        <end position="79"/>
    </location>
</feature>
<dbReference type="Pfam" id="PF09335">
    <property type="entry name" value="VTT_dom"/>
    <property type="match status" value="1"/>
</dbReference>
<dbReference type="AlphaFoldDB" id="A0A1G2MAK3"/>
<dbReference type="PANTHER" id="PTHR30353">
    <property type="entry name" value="INNER MEMBRANE PROTEIN DEDA-RELATED"/>
    <property type="match status" value="1"/>
</dbReference>
<keyword evidence="5 7" id="KW-1133">Transmembrane helix</keyword>
<sequence length="210" mass="23695">MDFLRYLDPEFLIATLGLSGIFAIVFAESGLFFGFFLPGDSLLFTAGLLASEGYFSVWVLWVGCMLFAVLGDSVGYAFGKKIGPKLFTREDSLFFHKRHVLRTQKFYERHGKKTIILARFVPIVRTFAPILAGVGQMEYRVFLTYNCLGGALWSTLLIFLGFGLGHAIPGVERYLAPIVLCIIGFSFLPIFFEYWRGRRSTDPKMPNSKV</sequence>
<feature type="transmembrane region" description="Helical" evidence="7">
    <location>
        <begin position="174"/>
        <end position="195"/>
    </location>
</feature>
<dbReference type="GO" id="GO:0005886">
    <property type="term" value="C:plasma membrane"/>
    <property type="evidence" value="ECO:0007669"/>
    <property type="project" value="UniProtKB-SubCell"/>
</dbReference>
<evidence type="ECO:0000256" key="2">
    <source>
        <dbReference type="ARBA" id="ARBA00010792"/>
    </source>
</evidence>
<evidence type="ECO:0000313" key="9">
    <source>
        <dbReference type="EMBL" id="OHA20898.1"/>
    </source>
</evidence>
<evidence type="ECO:0000256" key="6">
    <source>
        <dbReference type="ARBA" id="ARBA00023136"/>
    </source>
</evidence>
<evidence type="ECO:0000256" key="4">
    <source>
        <dbReference type="ARBA" id="ARBA00022692"/>
    </source>
</evidence>
<proteinExistence type="inferred from homology"/>
<comment type="caution">
    <text evidence="9">The sequence shown here is derived from an EMBL/GenBank/DDBJ whole genome shotgun (WGS) entry which is preliminary data.</text>
</comment>
<reference evidence="9 10" key="1">
    <citation type="journal article" date="2016" name="Nat. Commun.">
        <title>Thousands of microbial genomes shed light on interconnected biogeochemical processes in an aquifer system.</title>
        <authorList>
            <person name="Anantharaman K."/>
            <person name="Brown C.T."/>
            <person name="Hug L.A."/>
            <person name="Sharon I."/>
            <person name="Castelle C.J."/>
            <person name="Probst A.J."/>
            <person name="Thomas B.C."/>
            <person name="Singh A."/>
            <person name="Wilkins M.J."/>
            <person name="Karaoz U."/>
            <person name="Brodie E.L."/>
            <person name="Williams K.H."/>
            <person name="Hubbard S.S."/>
            <person name="Banfield J.F."/>
        </authorList>
    </citation>
    <scope>NUCLEOTIDE SEQUENCE [LARGE SCALE GENOMIC DNA]</scope>
</reference>
<evidence type="ECO:0000256" key="3">
    <source>
        <dbReference type="ARBA" id="ARBA00022475"/>
    </source>
</evidence>
<protein>
    <recommendedName>
        <fullName evidence="8">VTT domain-containing protein</fullName>
    </recommendedName>
</protein>
<comment type="similarity">
    <text evidence="2 7">Belongs to the DedA family.</text>
</comment>
<dbReference type="EMBL" id="MHRI01000019">
    <property type="protein sequence ID" value="OHA20898.1"/>
    <property type="molecule type" value="Genomic_DNA"/>
</dbReference>
<keyword evidence="3 7" id="KW-1003">Cell membrane</keyword>
<feature type="transmembrane region" description="Helical" evidence="7">
    <location>
        <begin position="12"/>
        <end position="37"/>
    </location>
</feature>